<dbReference type="Proteomes" id="UP000504640">
    <property type="component" value="Unplaced"/>
</dbReference>
<dbReference type="PANTHER" id="PTHR46254">
    <property type="entry name" value="PROTEIN GVQW1-RELATED"/>
    <property type="match status" value="1"/>
</dbReference>
<reference evidence="2" key="1">
    <citation type="submission" date="2025-08" db="UniProtKB">
        <authorList>
            <consortium name="RefSeq"/>
        </authorList>
    </citation>
    <scope>IDENTIFICATION</scope>
    <source>
        <tissue evidence="2">Blood</tissue>
    </source>
</reference>
<dbReference type="RefSeq" id="XP_032129600.1">
    <property type="nucleotide sequence ID" value="XM_032273709.1"/>
</dbReference>
<proteinExistence type="predicted"/>
<organism evidence="1 2">
    <name type="scientific">Sapajus apella</name>
    <name type="common">Brown-capped capuchin</name>
    <name type="synonym">Cebus apella</name>
    <dbReference type="NCBI Taxonomy" id="9515"/>
    <lineage>
        <taxon>Eukaryota</taxon>
        <taxon>Metazoa</taxon>
        <taxon>Chordata</taxon>
        <taxon>Craniata</taxon>
        <taxon>Vertebrata</taxon>
        <taxon>Euteleostomi</taxon>
        <taxon>Mammalia</taxon>
        <taxon>Eutheria</taxon>
        <taxon>Euarchontoglires</taxon>
        <taxon>Primates</taxon>
        <taxon>Haplorrhini</taxon>
        <taxon>Platyrrhini</taxon>
        <taxon>Cebidae</taxon>
        <taxon>Cebinae</taxon>
        <taxon>Sapajus</taxon>
    </lineage>
</organism>
<protein>
    <submittedName>
        <fullName evidence="2">Protein GVQW1-like</fullName>
    </submittedName>
</protein>
<dbReference type="AlphaFoldDB" id="A0A6J3HHN7"/>
<dbReference type="PRINTS" id="PR02045">
    <property type="entry name" value="F138DOMAIN"/>
</dbReference>
<name>A0A6J3HHN7_SAPAP</name>
<accession>A0A6J3HHN7</accession>
<evidence type="ECO:0000313" key="1">
    <source>
        <dbReference type="Proteomes" id="UP000504640"/>
    </source>
</evidence>
<sequence>RSVFVAQAGVQWPNLGSPQPLPPGFKRFSCLSLPSSWDYRHPPPCPANFVFLVEMGFLHVGQAGLELPTSGDLPALASQSTGITGVSYHTRPL</sequence>
<evidence type="ECO:0000313" key="2">
    <source>
        <dbReference type="RefSeq" id="XP_032129600.1"/>
    </source>
</evidence>
<dbReference type="GeneID" id="116548007"/>
<keyword evidence="1" id="KW-1185">Reference proteome</keyword>
<dbReference type="PANTHER" id="PTHR46254:SF3">
    <property type="entry name" value="SECRETED PROTEIN"/>
    <property type="match status" value="1"/>
</dbReference>
<gene>
    <name evidence="2" type="primary">LOC116548007</name>
</gene>
<feature type="non-terminal residue" evidence="2">
    <location>
        <position position="1"/>
    </location>
</feature>